<dbReference type="InterPro" id="IPR036663">
    <property type="entry name" value="Fumarylacetoacetase_C_sf"/>
</dbReference>
<dbReference type="GO" id="GO:0046872">
    <property type="term" value="F:metal ion binding"/>
    <property type="evidence" value="ECO:0007669"/>
    <property type="project" value="UniProtKB-KW"/>
</dbReference>
<proteinExistence type="inferred from homology"/>
<dbReference type="SUPFAM" id="SSF56529">
    <property type="entry name" value="FAH"/>
    <property type="match status" value="1"/>
</dbReference>
<accession>A0A841FQN1</accession>
<evidence type="ECO:0000259" key="3">
    <source>
        <dbReference type="Pfam" id="PF01557"/>
    </source>
</evidence>
<dbReference type="FunFam" id="3.90.850.10:FF:000002">
    <property type="entry name" value="2-hydroxyhepta-2,4-diene-1,7-dioate isomerase"/>
    <property type="match status" value="1"/>
</dbReference>
<evidence type="ECO:0000256" key="2">
    <source>
        <dbReference type="ARBA" id="ARBA00022723"/>
    </source>
</evidence>
<dbReference type="InterPro" id="IPR051121">
    <property type="entry name" value="FAH"/>
</dbReference>
<dbReference type="InterPro" id="IPR011234">
    <property type="entry name" value="Fumarylacetoacetase-like_C"/>
</dbReference>
<comment type="similarity">
    <text evidence="1">Belongs to the FAH family.</text>
</comment>
<dbReference type="GO" id="GO:0016853">
    <property type="term" value="F:isomerase activity"/>
    <property type="evidence" value="ECO:0007669"/>
    <property type="project" value="UniProtKB-ARBA"/>
</dbReference>
<dbReference type="Gene3D" id="3.90.850.10">
    <property type="entry name" value="Fumarylacetoacetase-like, C-terminal domain"/>
    <property type="match status" value="1"/>
</dbReference>
<dbReference type="PANTHER" id="PTHR42796">
    <property type="entry name" value="FUMARYLACETOACETATE HYDROLASE DOMAIN-CONTAINING PROTEIN 2A-RELATED"/>
    <property type="match status" value="1"/>
</dbReference>
<evidence type="ECO:0000313" key="5">
    <source>
        <dbReference type="Proteomes" id="UP000548476"/>
    </source>
</evidence>
<organism evidence="4 5">
    <name type="scientific">Phytomonospora endophytica</name>
    <dbReference type="NCBI Taxonomy" id="714109"/>
    <lineage>
        <taxon>Bacteria</taxon>
        <taxon>Bacillati</taxon>
        <taxon>Actinomycetota</taxon>
        <taxon>Actinomycetes</taxon>
        <taxon>Micromonosporales</taxon>
        <taxon>Micromonosporaceae</taxon>
        <taxon>Phytomonospora</taxon>
    </lineage>
</organism>
<dbReference type="Pfam" id="PF01557">
    <property type="entry name" value="FAA_hydrolase"/>
    <property type="match status" value="1"/>
</dbReference>
<evidence type="ECO:0000256" key="1">
    <source>
        <dbReference type="ARBA" id="ARBA00010211"/>
    </source>
</evidence>
<dbReference type="GO" id="GO:0019752">
    <property type="term" value="P:carboxylic acid metabolic process"/>
    <property type="evidence" value="ECO:0007669"/>
    <property type="project" value="UniProtKB-ARBA"/>
</dbReference>
<dbReference type="Proteomes" id="UP000548476">
    <property type="component" value="Unassembled WGS sequence"/>
</dbReference>
<evidence type="ECO:0000313" key="4">
    <source>
        <dbReference type="EMBL" id="MBB6034869.1"/>
    </source>
</evidence>
<dbReference type="RefSeq" id="WP_184787725.1">
    <property type="nucleotide sequence ID" value="NZ_BONT01000090.1"/>
</dbReference>
<reference evidence="4 5" key="1">
    <citation type="submission" date="2020-08" db="EMBL/GenBank/DDBJ databases">
        <title>Genomic Encyclopedia of Type Strains, Phase IV (KMG-IV): sequencing the most valuable type-strain genomes for metagenomic binning, comparative biology and taxonomic classification.</title>
        <authorList>
            <person name="Goeker M."/>
        </authorList>
    </citation>
    <scope>NUCLEOTIDE SEQUENCE [LARGE SCALE GENOMIC DNA]</scope>
    <source>
        <strain evidence="4 5">YIM 65646</strain>
    </source>
</reference>
<keyword evidence="5" id="KW-1185">Reference proteome</keyword>
<dbReference type="AlphaFoldDB" id="A0A841FQN1"/>
<name>A0A841FQN1_9ACTN</name>
<sequence length="276" mass="29560">MHLVTYDDNGTEALGVLRDGRVHATTGPVTMAELIAHPGGLDALTVAPEPLADDARLLAPLPRPRNVVCIGRNYREHAEEQGAETPAEPAVFLKTTTSVVGPGHDIVWDPEYTAQVDYEAELAVVIGRTARHVDVADALSHVFGYTCLNDVSARDLQFGDVQWARGKSLDTFCPMGPAIVTADEVADPQNLDVRCVLNGTTVQEANTSVMYHSVAEIIAHCSRAFTLHPGDVIATGTPGGVGIFRDPPLLLGNGDEVVIEIDGIGRLVNRCRTERV</sequence>
<dbReference type="PANTHER" id="PTHR42796:SF4">
    <property type="entry name" value="FUMARYLACETOACETATE HYDROLASE DOMAIN-CONTAINING PROTEIN 2A"/>
    <property type="match status" value="1"/>
</dbReference>
<comment type="caution">
    <text evidence="4">The sequence shown here is derived from an EMBL/GenBank/DDBJ whole genome shotgun (WGS) entry which is preliminary data.</text>
</comment>
<protein>
    <submittedName>
        <fullName evidence="4">2-keto-4-pentenoate hydratase/2-oxohepta-3-ene-1,7-dioic acid hydratase in catechol pathway</fullName>
    </submittedName>
</protein>
<dbReference type="EMBL" id="JACHGT010000005">
    <property type="protein sequence ID" value="MBB6034869.1"/>
    <property type="molecule type" value="Genomic_DNA"/>
</dbReference>
<gene>
    <name evidence="4" type="ORF">HNR73_002723</name>
</gene>
<keyword evidence="2" id="KW-0479">Metal-binding</keyword>
<feature type="domain" description="Fumarylacetoacetase-like C-terminal" evidence="3">
    <location>
        <begin position="67"/>
        <end position="270"/>
    </location>
</feature>